<evidence type="ECO:0000256" key="1">
    <source>
        <dbReference type="SAM" id="MobiDB-lite"/>
    </source>
</evidence>
<dbReference type="EMBL" id="JBANRG010000002">
    <property type="protein sequence ID" value="KAK7471074.1"/>
    <property type="molecule type" value="Genomic_DNA"/>
</dbReference>
<accession>A0ABR1K2L2</accession>
<proteinExistence type="predicted"/>
<keyword evidence="2" id="KW-1133">Transmembrane helix</keyword>
<dbReference type="SUPFAM" id="SSF48371">
    <property type="entry name" value="ARM repeat"/>
    <property type="match status" value="1"/>
</dbReference>
<feature type="transmembrane region" description="Helical" evidence="2">
    <location>
        <begin position="155"/>
        <end position="174"/>
    </location>
</feature>
<dbReference type="InterPro" id="IPR045338">
    <property type="entry name" value="DUF6535"/>
</dbReference>
<feature type="transmembrane region" description="Helical" evidence="2">
    <location>
        <begin position="212"/>
        <end position="237"/>
    </location>
</feature>
<sequence length="978" mass="111289">MCPFASTVIMATLKRLWKMFRLPGLSKTVSTDPERSSVSESSVFDETSKPEPFKPTADDEAAAKLWKVYVDQAKEYDEGLLREWKADMEALLIFSALYSASLTAFVIESYKTLQDDPAQNMVDLLMRISQQLSNATVLSPPRRFETPRSALACNIMWFLSLALALACSLLATLVQQWTRDFIHKTAQKPSPIRKARVIAFLKLGLHDFRMKTFVNIIPILLHLSLVLFFGGLVAFLFPVNRVLTYVMAVVLVMFLAVYLTLTLLPLLYLNCPYRTPLSGVLWRAGNILGGLSVRNHALIHPDETLTEAILEKSVTKSQDREKRDAEAIILTMRSLTDDDEILPFIEAIPDILYDFSQNKIRRENIPLFIPLLDSADPELNVWARIAQFVFKCGYWSGDFQTRSSQACSRAIWTLVQVYAYSKNRRHDHFDPQVQLIRSMPSLLKIVVATPSGSDLCSALAALGTRWMHLSTNQDLVLETFQAISPYMDTMPQVSDASLDMFVRALDNNYLSFILRYMISRSKEGKVWHIIQIITLYKYLQISQDSNANSLNFESICNAIYPQSKSPLEIEDVHGDLSFIQTGDPLLALKRHVDKTGVLSDSTDAHMRQCLKLFFSTSRPLCWHTEAQQCRQSVLWYIHRRCEDRPSDNIWETFGMEDLERVGRCVLEQIQEPLGDDGVKQSDIVCLRTFILLLMSDDLQWWGDFFPKLFEVLRTPNLPFKDVEGYPFLQVLLDELVSIRLAPPTYSMYHLLPQKSLEQTRISLIQEYLLPQFLCLDALDSGSFRDTLAVTVVSRYIGLCCEFRVPFHFVGILHRLSFGPWNWRDQYIDEKIQVVFAESVARLVEATSKGLLDPVSAELTLLDVIAFFRGWLPFQWITSRQSAKILLDAFSLYQTSENVLIPENCARLSKRGKKGREKLLKHCRELLSVLESVQGNGLGSTVRINLQSVDRIGSESVEGIGFESVEEFGSGSVERIGSD</sequence>
<feature type="domain" description="DUF6535" evidence="3">
    <location>
        <begin position="66"/>
        <end position="237"/>
    </location>
</feature>
<gene>
    <name evidence="4" type="ORF">VKT23_002489</name>
</gene>
<evidence type="ECO:0000313" key="4">
    <source>
        <dbReference type="EMBL" id="KAK7471074.1"/>
    </source>
</evidence>
<dbReference type="Proteomes" id="UP001498398">
    <property type="component" value="Unassembled WGS sequence"/>
</dbReference>
<name>A0ABR1K2L2_9AGAR</name>
<comment type="caution">
    <text evidence="4">The sequence shown here is derived from an EMBL/GenBank/DDBJ whole genome shotgun (WGS) entry which is preliminary data.</text>
</comment>
<evidence type="ECO:0000256" key="2">
    <source>
        <dbReference type="SAM" id="Phobius"/>
    </source>
</evidence>
<evidence type="ECO:0000313" key="5">
    <source>
        <dbReference type="Proteomes" id="UP001498398"/>
    </source>
</evidence>
<feature type="transmembrane region" description="Helical" evidence="2">
    <location>
        <begin position="243"/>
        <end position="269"/>
    </location>
</feature>
<dbReference type="Pfam" id="PF20153">
    <property type="entry name" value="DUF6535"/>
    <property type="match status" value="1"/>
</dbReference>
<feature type="region of interest" description="Disordered" evidence="1">
    <location>
        <begin position="27"/>
        <end position="56"/>
    </location>
</feature>
<reference evidence="4 5" key="1">
    <citation type="submission" date="2024-01" db="EMBL/GenBank/DDBJ databases">
        <title>A draft genome for the cacao thread blight pathogen Marasmiellus scandens.</title>
        <authorList>
            <person name="Baruah I.K."/>
            <person name="Leung J."/>
            <person name="Bukari Y."/>
            <person name="Amoako-Attah I."/>
            <person name="Meinhardt L.W."/>
            <person name="Bailey B.A."/>
            <person name="Cohen S.P."/>
        </authorList>
    </citation>
    <scope>NUCLEOTIDE SEQUENCE [LARGE SCALE GENOMIC DNA]</scope>
    <source>
        <strain evidence="4 5">GH-19</strain>
    </source>
</reference>
<keyword evidence="5" id="KW-1185">Reference proteome</keyword>
<evidence type="ECO:0000259" key="3">
    <source>
        <dbReference type="Pfam" id="PF20153"/>
    </source>
</evidence>
<protein>
    <recommendedName>
        <fullName evidence="3">DUF6535 domain-containing protein</fullName>
    </recommendedName>
</protein>
<organism evidence="4 5">
    <name type="scientific">Marasmiellus scandens</name>
    <dbReference type="NCBI Taxonomy" id="2682957"/>
    <lineage>
        <taxon>Eukaryota</taxon>
        <taxon>Fungi</taxon>
        <taxon>Dikarya</taxon>
        <taxon>Basidiomycota</taxon>
        <taxon>Agaricomycotina</taxon>
        <taxon>Agaricomycetes</taxon>
        <taxon>Agaricomycetidae</taxon>
        <taxon>Agaricales</taxon>
        <taxon>Marasmiineae</taxon>
        <taxon>Omphalotaceae</taxon>
        <taxon>Marasmiellus</taxon>
    </lineage>
</organism>
<keyword evidence="2" id="KW-0472">Membrane</keyword>
<dbReference type="InterPro" id="IPR016024">
    <property type="entry name" value="ARM-type_fold"/>
</dbReference>
<keyword evidence="2" id="KW-0812">Transmembrane</keyword>